<dbReference type="InterPro" id="IPR005481">
    <property type="entry name" value="BC-like_N"/>
</dbReference>
<keyword evidence="3 4" id="KW-0067">ATP-binding</keyword>
<dbReference type="InterPro" id="IPR005479">
    <property type="entry name" value="CPAse_ATP-bd"/>
</dbReference>
<evidence type="ECO:0000313" key="7">
    <source>
        <dbReference type="EMBL" id="MBM3225313.1"/>
    </source>
</evidence>
<dbReference type="SUPFAM" id="SSF56059">
    <property type="entry name" value="Glutathione synthetase ATP-binding domain-like"/>
    <property type="match status" value="1"/>
</dbReference>
<dbReference type="Pfam" id="PF02786">
    <property type="entry name" value="CPSase_L_D2"/>
    <property type="match status" value="2"/>
</dbReference>
<feature type="non-terminal residue" evidence="7">
    <location>
        <position position="429"/>
    </location>
</feature>
<dbReference type="InterPro" id="IPR011764">
    <property type="entry name" value="Biotin_carboxylation_dom"/>
</dbReference>
<dbReference type="EMBL" id="VGLS01000539">
    <property type="protein sequence ID" value="MBM3225313.1"/>
    <property type="molecule type" value="Genomic_DNA"/>
</dbReference>
<dbReference type="PROSITE" id="PS00867">
    <property type="entry name" value="CPSASE_2"/>
    <property type="match status" value="1"/>
</dbReference>
<evidence type="ECO:0008006" key="9">
    <source>
        <dbReference type="Google" id="ProtNLM"/>
    </source>
</evidence>
<gene>
    <name evidence="7" type="ORF">FJZ47_16130</name>
</gene>
<organism evidence="7 8">
    <name type="scientific">Tectimicrobiota bacterium</name>
    <dbReference type="NCBI Taxonomy" id="2528274"/>
    <lineage>
        <taxon>Bacteria</taxon>
        <taxon>Pseudomonadati</taxon>
        <taxon>Nitrospinota/Tectimicrobiota group</taxon>
        <taxon>Candidatus Tectimicrobiota</taxon>
    </lineage>
</organism>
<name>A0A938B533_UNCTE</name>
<evidence type="ECO:0000256" key="3">
    <source>
        <dbReference type="ARBA" id="ARBA00022840"/>
    </source>
</evidence>
<evidence type="ECO:0000256" key="1">
    <source>
        <dbReference type="ARBA" id="ARBA00022598"/>
    </source>
</evidence>
<dbReference type="Pfam" id="PF00289">
    <property type="entry name" value="Biotin_carb_N"/>
    <property type="match status" value="1"/>
</dbReference>
<feature type="domain" description="Biotin carboxylation" evidence="6">
    <location>
        <begin position="9"/>
        <end position="429"/>
    </location>
</feature>
<dbReference type="PANTHER" id="PTHR48095:SF4">
    <property type="entry name" value="BIOTIN CARBOXYL CARRIER PROTEIN OF ACETYL-COA CARBOXYLASE"/>
    <property type="match status" value="1"/>
</dbReference>
<sequence>MPPSTIAVESMRTLLVCRGPIAFEALEIYRQRGWQVPHVVISSREWLAEVQRTAPWVRELPPAQVHYVQEYNDVEAILGLITAHQLDAVYPGYGFLAENADFAERVEQAGARFIGPTPATLRAVGDKDAAIALARQLEIPTIPGDDALVTYAHTHAQDAIIAEAVRRTLAIAQRYPGYPIRLKHPAGGGGKGQRVLEPGVLHDGEAAGHVQEALTKVWSEMGVSAADLDARKGVLLELNLPRPLHWEVQIFGDGETVLHFAARDCSLQNHGYQKFIELALHPQAIAQEIARLDAHAEAARIASLQRRQATLERICDAAVRLGSAVHLRGAATVEFLIDQQGGPYFLEVNPRIQVEHGVTEGIARVHGSPVSLVEWQQRVAAGEKLSFRQEDITCVGDAIEVRLNAWHEDLSPVLGGAVHQLRLEPPAAL</sequence>
<dbReference type="InterPro" id="IPR051602">
    <property type="entry name" value="ACC_Biotin_Carboxylase"/>
</dbReference>
<dbReference type="PANTHER" id="PTHR48095">
    <property type="entry name" value="PYRUVATE CARBOXYLASE SUBUNIT A"/>
    <property type="match status" value="1"/>
</dbReference>
<evidence type="ECO:0000313" key="8">
    <source>
        <dbReference type="Proteomes" id="UP000712673"/>
    </source>
</evidence>
<keyword evidence="1" id="KW-0436">Ligase</keyword>
<evidence type="ECO:0000256" key="2">
    <source>
        <dbReference type="ARBA" id="ARBA00022741"/>
    </source>
</evidence>
<evidence type="ECO:0000259" key="5">
    <source>
        <dbReference type="PROSITE" id="PS50975"/>
    </source>
</evidence>
<accession>A0A938B533</accession>
<evidence type="ECO:0000256" key="4">
    <source>
        <dbReference type="PROSITE-ProRule" id="PRU00409"/>
    </source>
</evidence>
<reference evidence="7" key="1">
    <citation type="submission" date="2019-03" db="EMBL/GenBank/DDBJ databases">
        <title>Lake Tanganyika Metagenome-Assembled Genomes (MAGs).</title>
        <authorList>
            <person name="Tran P."/>
        </authorList>
    </citation>
    <scope>NUCLEOTIDE SEQUENCE</scope>
    <source>
        <strain evidence="7">K_DeepCast_65m_m2_066</strain>
    </source>
</reference>
<dbReference type="GO" id="GO:0016874">
    <property type="term" value="F:ligase activity"/>
    <property type="evidence" value="ECO:0007669"/>
    <property type="project" value="UniProtKB-KW"/>
</dbReference>
<dbReference type="InterPro" id="IPR011761">
    <property type="entry name" value="ATP-grasp"/>
</dbReference>
<comment type="caution">
    <text evidence="7">The sequence shown here is derived from an EMBL/GenBank/DDBJ whole genome shotgun (WGS) entry which is preliminary data.</text>
</comment>
<keyword evidence="2 4" id="KW-0547">Nucleotide-binding</keyword>
<dbReference type="Proteomes" id="UP000712673">
    <property type="component" value="Unassembled WGS sequence"/>
</dbReference>
<dbReference type="PROSITE" id="PS50979">
    <property type="entry name" value="BC"/>
    <property type="match status" value="1"/>
</dbReference>
<proteinExistence type="predicted"/>
<feature type="domain" description="ATP-grasp" evidence="5">
    <location>
        <begin position="146"/>
        <end position="381"/>
    </location>
</feature>
<protein>
    <recommendedName>
        <fullName evidence="9">Biotin carboxylase</fullName>
    </recommendedName>
</protein>
<dbReference type="PROSITE" id="PS50975">
    <property type="entry name" value="ATP_GRASP"/>
    <property type="match status" value="1"/>
</dbReference>
<dbReference type="GO" id="GO:0046872">
    <property type="term" value="F:metal ion binding"/>
    <property type="evidence" value="ECO:0007669"/>
    <property type="project" value="InterPro"/>
</dbReference>
<dbReference type="InterPro" id="IPR016185">
    <property type="entry name" value="PreATP-grasp_dom_sf"/>
</dbReference>
<dbReference type="GO" id="GO:0005524">
    <property type="term" value="F:ATP binding"/>
    <property type="evidence" value="ECO:0007669"/>
    <property type="project" value="UniProtKB-UniRule"/>
</dbReference>
<dbReference type="SUPFAM" id="SSF52440">
    <property type="entry name" value="PreATP-grasp domain"/>
    <property type="match status" value="1"/>
</dbReference>
<dbReference type="Gene3D" id="3.30.470.20">
    <property type="entry name" value="ATP-grasp fold, B domain"/>
    <property type="match status" value="1"/>
</dbReference>
<evidence type="ECO:0000259" key="6">
    <source>
        <dbReference type="PROSITE" id="PS50979"/>
    </source>
</evidence>
<dbReference type="AlphaFoldDB" id="A0A938B533"/>